<sequence>MQNRRERMLRAVLSASVTTLATAAAHDLGGGHFPHPVLLTVVFLMAVPFCFLAGGRRVTAASLAASVAAAQVLLHGAFSIVAPSLDHSVLAGAAGGAGHAHHASAAALQESVRGALATDPVATAAGPGDLAAGGGPMLVMHLLAGLAALAALTAGTEAQRRLADAVLLATAQRLAAVRHWLRRHRSATRLAGWCARALAPLTAARAARLALADGSPTASPDPRGSAGRTVRHLVSLYLAPVRVLRGPPAPLPHPA</sequence>
<accession>A0ABP7DS97</accession>
<keyword evidence="1" id="KW-0812">Transmembrane</keyword>
<proteinExistence type="predicted"/>
<gene>
    <name evidence="3" type="ORF">GCM10022377_22770</name>
</gene>
<dbReference type="Proteomes" id="UP001501536">
    <property type="component" value="Unassembled WGS sequence"/>
</dbReference>
<feature type="signal peptide" evidence="2">
    <location>
        <begin position="1"/>
        <end position="23"/>
    </location>
</feature>
<keyword evidence="1" id="KW-1133">Transmembrane helix</keyword>
<name>A0ABP7DS97_9MICC</name>
<feature type="transmembrane region" description="Helical" evidence="1">
    <location>
        <begin position="61"/>
        <end position="82"/>
    </location>
</feature>
<keyword evidence="1" id="KW-0472">Membrane</keyword>
<dbReference type="EMBL" id="BAABCJ010000005">
    <property type="protein sequence ID" value="GAA3708400.1"/>
    <property type="molecule type" value="Genomic_DNA"/>
</dbReference>
<keyword evidence="2" id="KW-0732">Signal</keyword>
<evidence type="ECO:0000313" key="3">
    <source>
        <dbReference type="EMBL" id="GAA3708400.1"/>
    </source>
</evidence>
<comment type="caution">
    <text evidence="3">The sequence shown here is derived from an EMBL/GenBank/DDBJ whole genome shotgun (WGS) entry which is preliminary data.</text>
</comment>
<keyword evidence="4" id="KW-1185">Reference proteome</keyword>
<feature type="chain" id="PRO_5047515982" description="Integral membrane protein" evidence="2">
    <location>
        <begin position="24"/>
        <end position="255"/>
    </location>
</feature>
<dbReference type="RefSeq" id="WP_344884525.1">
    <property type="nucleotide sequence ID" value="NZ_BAABCJ010000005.1"/>
</dbReference>
<evidence type="ECO:0000256" key="2">
    <source>
        <dbReference type="SAM" id="SignalP"/>
    </source>
</evidence>
<evidence type="ECO:0008006" key="5">
    <source>
        <dbReference type="Google" id="ProtNLM"/>
    </source>
</evidence>
<organism evidence="3 4">
    <name type="scientific">Zhihengliuella alba</name>
    <dbReference type="NCBI Taxonomy" id="547018"/>
    <lineage>
        <taxon>Bacteria</taxon>
        <taxon>Bacillati</taxon>
        <taxon>Actinomycetota</taxon>
        <taxon>Actinomycetes</taxon>
        <taxon>Micrococcales</taxon>
        <taxon>Micrococcaceae</taxon>
        <taxon>Zhihengliuella</taxon>
    </lineage>
</organism>
<evidence type="ECO:0000256" key="1">
    <source>
        <dbReference type="SAM" id="Phobius"/>
    </source>
</evidence>
<feature type="transmembrane region" description="Helical" evidence="1">
    <location>
        <begin position="35"/>
        <end position="54"/>
    </location>
</feature>
<evidence type="ECO:0000313" key="4">
    <source>
        <dbReference type="Proteomes" id="UP001501536"/>
    </source>
</evidence>
<feature type="transmembrane region" description="Helical" evidence="1">
    <location>
        <begin position="130"/>
        <end position="152"/>
    </location>
</feature>
<protein>
    <recommendedName>
        <fullName evidence="5">Integral membrane protein</fullName>
    </recommendedName>
</protein>
<reference evidence="4" key="1">
    <citation type="journal article" date="2019" name="Int. J. Syst. Evol. Microbiol.">
        <title>The Global Catalogue of Microorganisms (GCM) 10K type strain sequencing project: providing services to taxonomists for standard genome sequencing and annotation.</title>
        <authorList>
            <consortium name="The Broad Institute Genomics Platform"/>
            <consortium name="The Broad Institute Genome Sequencing Center for Infectious Disease"/>
            <person name="Wu L."/>
            <person name="Ma J."/>
        </authorList>
    </citation>
    <scope>NUCLEOTIDE SEQUENCE [LARGE SCALE GENOMIC DNA]</scope>
    <source>
        <strain evidence="4">JCM 16961</strain>
    </source>
</reference>